<dbReference type="EMBL" id="ML976079">
    <property type="protein sequence ID" value="KAF1939570.1"/>
    <property type="molecule type" value="Genomic_DNA"/>
</dbReference>
<evidence type="ECO:0000313" key="3">
    <source>
        <dbReference type="Proteomes" id="UP000800038"/>
    </source>
</evidence>
<proteinExistence type="predicted"/>
<evidence type="ECO:0000256" key="1">
    <source>
        <dbReference type="SAM" id="MobiDB-lite"/>
    </source>
</evidence>
<feature type="region of interest" description="Disordered" evidence="1">
    <location>
        <begin position="1"/>
        <end position="22"/>
    </location>
</feature>
<protein>
    <submittedName>
        <fullName evidence="2">Uncharacterized protein</fullName>
    </submittedName>
</protein>
<evidence type="ECO:0000313" key="2">
    <source>
        <dbReference type="EMBL" id="KAF1939570.1"/>
    </source>
</evidence>
<name>A0A6A5SIQ8_9PLEO</name>
<reference evidence="2" key="1">
    <citation type="journal article" date="2020" name="Stud. Mycol.">
        <title>101 Dothideomycetes genomes: a test case for predicting lifestyles and emergence of pathogens.</title>
        <authorList>
            <person name="Haridas S."/>
            <person name="Albert R."/>
            <person name="Binder M."/>
            <person name="Bloem J."/>
            <person name="Labutti K."/>
            <person name="Salamov A."/>
            <person name="Andreopoulos B."/>
            <person name="Baker S."/>
            <person name="Barry K."/>
            <person name="Bills G."/>
            <person name="Bluhm B."/>
            <person name="Cannon C."/>
            <person name="Castanera R."/>
            <person name="Culley D."/>
            <person name="Daum C."/>
            <person name="Ezra D."/>
            <person name="Gonzalez J."/>
            <person name="Henrissat B."/>
            <person name="Kuo A."/>
            <person name="Liang C."/>
            <person name="Lipzen A."/>
            <person name="Lutzoni F."/>
            <person name="Magnuson J."/>
            <person name="Mondo S."/>
            <person name="Nolan M."/>
            <person name="Ohm R."/>
            <person name="Pangilinan J."/>
            <person name="Park H.-J."/>
            <person name="Ramirez L."/>
            <person name="Alfaro M."/>
            <person name="Sun H."/>
            <person name="Tritt A."/>
            <person name="Yoshinaga Y."/>
            <person name="Zwiers L.-H."/>
            <person name="Turgeon B."/>
            <person name="Goodwin S."/>
            <person name="Spatafora J."/>
            <person name="Crous P."/>
            <person name="Grigoriev I."/>
        </authorList>
    </citation>
    <scope>NUCLEOTIDE SEQUENCE</scope>
    <source>
        <strain evidence="2">CBS 161.51</strain>
    </source>
</reference>
<organism evidence="2 3">
    <name type="scientific">Clathrospora elynae</name>
    <dbReference type="NCBI Taxonomy" id="706981"/>
    <lineage>
        <taxon>Eukaryota</taxon>
        <taxon>Fungi</taxon>
        <taxon>Dikarya</taxon>
        <taxon>Ascomycota</taxon>
        <taxon>Pezizomycotina</taxon>
        <taxon>Dothideomycetes</taxon>
        <taxon>Pleosporomycetidae</taxon>
        <taxon>Pleosporales</taxon>
        <taxon>Diademaceae</taxon>
        <taxon>Clathrospora</taxon>
    </lineage>
</organism>
<gene>
    <name evidence="2" type="ORF">EJ02DRAFT_513788</name>
</gene>
<keyword evidence="3" id="KW-1185">Reference proteome</keyword>
<dbReference type="Proteomes" id="UP000800038">
    <property type="component" value="Unassembled WGS sequence"/>
</dbReference>
<feature type="compositionally biased region" description="Basic and acidic residues" evidence="1">
    <location>
        <begin position="1"/>
        <end position="14"/>
    </location>
</feature>
<accession>A0A6A5SIQ8</accession>
<sequence>MYRNTSRVEARRSLPAEGSEGVMPMRDRVMPLHTESRFFAKGSVDMRMIFTREHQMIPDLHDGDDDDVGSDRRYTVPAMARGIDLDGPRLSLPPSRVESNLARDRRHLPPCIKFFSLSQLLYPLLYAKAWSTSDVAIGALTSCQFLRQRSFGLAPSSETRHMLQLSSITFTCITPGKMRATVET</sequence>
<dbReference type="AlphaFoldDB" id="A0A6A5SIQ8"/>